<organism evidence="1 2">
    <name type="scientific">Nezara viridula</name>
    <name type="common">Southern green stink bug</name>
    <name type="synonym">Cimex viridulus</name>
    <dbReference type="NCBI Taxonomy" id="85310"/>
    <lineage>
        <taxon>Eukaryota</taxon>
        <taxon>Metazoa</taxon>
        <taxon>Ecdysozoa</taxon>
        <taxon>Arthropoda</taxon>
        <taxon>Hexapoda</taxon>
        <taxon>Insecta</taxon>
        <taxon>Pterygota</taxon>
        <taxon>Neoptera</taxon>
        <taxon>Paraneoptera</taxon>
        <taxon>Hemiptera</taxon>
        <taxon>Heteroptera</taxon>
        <taxon>Panheteroptera</taxon>
        <taxon>Pentatomomorpha</taxon>
        <taxon>Pentatomoidea</taxon>
        <taxon>Pentatomidae</taxon>
        <taxon>Pentatominae</taxon>
        <taxon>Nezara</taxon>
    </lineage>
</organism>
<dbReference type="AlphaFoldDB" id="A0A9P0E7A5"/>
<gene>
    <name evidence="1" type="ORF">NEZAVI_LOCUS5604</name>
</gene>
<protein>
    <submittedName>
        <fullName evidence="1">Uncharacterized protein</fullName>
    </submittedName>
</protein>
<proteinExistence type="predicted"/>
<keyword evidence="2" id="KW-1185">Reference proteome</keyword>
<reference evidence="1" key="1">
    <citation type="submission" date="2022-01" db="EMBL/GenBank/DDBJ databases">
        <authorList>
            <person name="King R."/>
        </authorList>
    </citation>
    <scope>NUCLEOTIDE SEQUENCE</scope>
</reference>
<dbReference type="Proteomes" id="UP001152798">
    <property type="component" value="Chromosome 3"/>
</dbReference>
<evidence type="ECO:0000313" key="1">
    <source>
        <dbReference type="EMBL" id="CAH1395304.1"/>
    </source>
</evidence>
<sequence>MKRYVRALTNSAATSSQLRLFLDPSHFCVSCHPGRRHSLSSSGNINQLYRFIGGMPPPRSPADLELLRQWAAPADSVLISSQSCLDICRALVISAPAPPPCYRSLRSPARQAPS</sequence>
<name>A0A9P0E7A5_NEZVI</name>
<dbReference type="EMBL" id="OV725079">
    <property type="protein sequence ID" value="CAH1395304.1"/>
    <property type="molecule type" value="Genomic_DNA"/>
</dbReference>
<evidence type="ECO:0000313" key="2">
    <source>
        <dbReference type="Proteomes" id="UP001152798"/>
    </source>
</evidence>
<accession>A0A9P0E7A5</accession>